<keyword evidence="6" id="KW-0560">Oxidoreductase</keyword>
<sequence>MLTNQLKEFIKGEIANDEKTLQKYSRDASLFEVKPETVVFPKDSEDIKKLVQFISRRKSALGLPEFALLSITARCGGTDMTGGDLGESIVIDFTKHFNKIYEVDSYGDGGGYARAQPGVFYRDFEKETLKKNLLLPSYPASREICAVGGMVANNAGGEKTLAYGKTEDYILELKAVLSDGNEYILKPLNREELEKKLKETNFEGEIYRKISKLVFDNQELLQKAKPKVSKNSAGYYLWNVWDGNKFDLTKLFAGSQGTLGIITEITFRLITPKKYSRLAVLFLKDLKPLVGVAETVMRFKPESFESFDSHTLKLALKFLPSFIKSLKQNILKLVWQFLPEFWMFLTGGMPELALLAEFTGDDEKEIISRLDDLRKELKPFPIKFHIAKNEAEAKKYWTIRRESFNLLRKSIKGKRTAPFIDDFIVQVEKLPEFFPKLNKILDSYGNFTYTIAGHIGNGNFHIIPLMDLADSKNREIIKELSDKVYDLVLEFGGSITAEHNDGLIRSPYLKKMYGGEVYKLFEETKRIFDLQNIFNPGKKVGANLSYALEHLVKS</sequence>
<dbReference type="AlphaFoldDB" id="A0A1G1ZF58"/>
<evidence type="ECO:0000256" key="1">
    <source>
        <dbReference type="ARBA" id="ARBA00001974"/>
    </source>
</evidence>
<evidence type="ECO:0000256" key="6">
    <source>
        <dbReference type="ARBA" id="ARBA00023002"/>
    </source>
</evidence>
<dbReference type="InterPro" id="IPR006094">
    <property type="entry name" value="Oxid_FAD_bind_N"/>
</dbReference>
<keyword evidence="3" id="KW-0285">Flavoprotein</keyword>
<dbReference type="InterPro" id="IPR036318">
    <property type="entry name" value="FAD-bd_PCMH-like_sf"/>
</dbReference>
<evidence type="ECO:0000313" key="9">
    <source>
        <dbReference type="EMBL" id="OGY63205.1"/>
    </source>
</evidence>
<dbReference type="Pfam" id="PF01565">
    <property type="entry name" value="FAD_binding_4"/>
    <property type="match status" value="1"/>
</dbReference>
<proteinExistence type="inferred from homology"/>
<dbReference type="PANTHER" id="PTHR11748:SF111">
    <property type="entry name" value="D-LACTATE DEHYDROGENASE, MITOCHONDRIAL-RELATED"/>
    <property type="match status" value="1"/>
</dbReference>
<organism evidence="9 10">
    <name type="scientific">Candidatus Harrisonbacteria bacterium RIFCSPHIGHO2_02_FULL_42_16</name>
    <dbReference type="NCBI Taxonomy" id="1798404"/>
    <lineage>
        <taxon>Bacteria</taxon>
        <taxon>Candidatus Harrisoniibacteriota</taxon>
    </lineage>
</organism>
<gene>
    <name evidence="9" type="ORF">A3B92_03850</name>
</gene>
<dbReference type="InterPro" id="IPR016169">
    <property type="entry name" value="FAD-bd_PCMH_sub2"/>
</dbReference>
<feature type="domain" description="FAD-binding PCMH-type" evidence="8">
    <location>
        <begin position="31"/>
        <end position="272"/>
    </location>
</feature>
<evidence type="ECO:0000256" key="4">
    <source>
        <dbReference type="ARBA" id="ARBA00022827"/>
    </source>
</evidence>
<dbReference type="Proteomes" id="UP000177960">
    <property type="component" value="Unassembled WGS sequence"/>
</dbReference>
<keyword evidence="4" id="KW-0274">FAD</keyword>
<dbReference type="Pfam" id="PF02913">
    <property type="entry name" value="FAD-oxidase_C"/>
    <property type="match status" value="1"/>
</dbReference>
<protein>
    <recommendedName>
        <fullName evidence="7">D-lactate dehydrogenase (cytochrome)</fullName>
        <ecNumber evidence="7">1.1.2.4</ecNumber>
    </recommendedName>
</protein>
<dbReference type="EC" id="1.1.2.4" evidence="7"/>
<dbReference type="InterPro" id="IPR004113">
    <property type="entry name" value="FAD-bd_oxidored_4_C"/>
</dbReference>
<dbReference type="Gene3D" id="3.30.465.10">
    <property type="match status" value="2"/>
</dbReference>
<dbReference type="InterPro" id="IPR016164">
    <property type="entry name" value="FAD-linked_Oxase-like_C"/>
</dbReference>
<dbReference type="GO" id="GO:0008720">
    <property type="term" value="F:D-lactate dehydrogenase (NAD+) activity"/>
    <property type="evidence" value="ECO:0007669"/>
    <property type="project" value="TreeGrafter"/>
</dbReference>
<evidence type="ECO:0000256" key="5">
    <source>
        <dbReference type="ARBA" id="ARBA00022946"/>
    </source>
</evidence>
<accession>A0A1G1ZF58</accession>
<dbReference type="PANTHER" id="PTHR11748">
    <property type="entry name" value="D-LACTATE DEHYDROGENASE"/>
    <property type="match status" value="1"/>
</dbReference>
<dbReference type="Gene3D" id="3.30.70.2740">
    <property type="match status" value="1"/>
</dbReference>
<evidence type="ECO:0000313" key="10">
    <source>
        <dbReference type="Proteomes" id="UP000177960"/>
    </source>
</evidence>
<dbReference type="EMBL" id="MHJG01000025">
    <property type="protein sequence ID" value="OGY63205.1"/>
    <property type="molecule type" value="Genomic_DNA"/>
</dbReference>
<reference evidence="9 10" key="1">
    <citation type="journal article" date="2016" name="Nat. Commun.">
        <title>Thousands of microbial genomes shed light on interconnected biogeochemical processes in an aquifer system.</title>
        <authorList>
            <person name="Anantharaman K."/>
            <person name="Brown C.T."/>
            <person name="Hug L.A."/>
            <person name="Sharon I."/>
            <person name="Castelle C.J."/>
            <person name="Probst A.J."/>
            <person name="Thomas B.C."/>
            <person name="Singh A."/>
            <person name="Wilkins M.J."/>
            <person name="Karaoz U."/>
            <person name="Brodie E.L."/>
            <person name="Williams K.H."/>
            <person name="Hubbard S.S."/>
            <person name="Banfield J.F."/>
        </authorList>
    </citation>
    <scope>NUCLEOTIDE SEQUENCE [LARGE SCALE GENOMIC DNA]</scope>
</reference>
<dbReference type="GO" id="GO:0004458">
    <property type="term" value="F:D-lactate dehydrogenase (cytochrome) activity"/>
    <property type="evidence" value="ECO:0007669"/>
    <property type="project" value="UniProtKB-EC"/>
</dbReference>
<dbReference type="PROSITE" id="PS51387">
    <property type="entry name" value="FAD_PCMH"/>
    <property type="match status" value="1"/>
</dbReference>
<comment type="caution">
    <text evidence="9">The sequence shown here is derived from an EMBL/GenBank/DDBJ whole genome shotgun (WGS) entry which is preliminary data.</text>
</comment>
<comment type="cofactor">
    <cofactor evidence="1">
        <name>FAD</name>
        <dbReference type="ChEBI" id="CHEBI:57692"/>
    </cofactor>
</comment>
<evidence type="ECO:0000256" key="2">
    <source>
        <dbReference type="ARBA" id="ARBA00008000"/>
    </source>
</evidence>
<comment type="similarity">
    <text evidence="2">Belongs to the FAD-binding oxidoreductase/transferase type 4 family.</text>
</comment>
<evidence type="ECO:0000256" key="3">
    <source>
        <dbReference type="ARBA" id="ARBA00022630"/>
    </source>
</evidence>
<dbReference type="STRING" id="1798404.A3B92_03850"/>
<name>A0A1G1ZF58_9BACT</name>
<dbReference type="SUPFAM" id="SSF56176">
    <property type="entry name" value="FAD-binding/transporter-associated domain-like"/>
    <property type="match status" value="1"/>
</dbReference>
<dbReference type="InterPro" id="IPR016166">
    <property type="entry name" value="FAD-bd_PCMH"/>
</dbReference>
<evidence type="ECO:0000256" key="7">
    <source>
        <dbReference type="ARBA" id="ARBA00038897"/>
    </source>
</evidence>
<keyword evidence="5" id="KW-0809">Transit peptide</keyword>
<dbReference type="SUPFAM" id="SSF55103">
    <property type="entry name" value="FAD-linked oxidases, C-terminal domain"/>
    <property type="match status" value="1"/>
</dbReference>
<evidence type="ECO:0000259" key="8">
    <source>
        <dbReference type="PROSITE" id="PS51387"/>
    </source>
</evidence>
<dbReference type="GO" id="GO:1903457">
    <property type="term" value="P:lactate catabolic process"/>
    <property type="evidence" value="ECO:0007669"/>
    <property type="project" value="TreeGrafter"/>
</dbReference>
<dbReference type="GO" id="GO:0071949">
    <property type="term" value="F:FAD binding"/>
    <property type="evidence" value="ECO:0007669"/>
    <property type="project" value="InterPro"/>
</dbReference>